<feature type="domain" description="Fido" evidence="1">
    <location>
        <begin position="140"/>
        <end position="291"/>
    </location>
</feature>
<evidence type="ECO:0000313" key="2">
    <source>
        <dbReference type="EMBL" id="QQQ17790.1"/>
    </source>
</evidence>
<dbReference type="SUPFAM" id="SSF140931">
    <property type="entry name" value="Fic-like"/>
    <property type="match status" value="1"/>
</dbReference>
<dbReference type="InterPro" id="IPR003812">
    <property type="entry name" value="Fido"/>
</dbReference>
<dbReference type="InterPro" id="IPR040198">
    <property type="entry name" value="Fido_containing"/>
</dbReference>
<dbReference type="EMBL" id="CP067977">
    <property type="protein sequence ID" value="QQQ17790.1"/>
    <property type="molecule type" value="Genomic_DNA"/>
</dbReference>
<dbReference type="Gene3D" id="1.10.3290.10">
    <property type="entry name" value="Fido-like domain"/>
    <property type="match status" value="1"/>
</dbReference>
<protein>
    <submittedName>
        <fullName evidence="2">Fic family protein</fullName>
    </submittedName>
</protein>
<evidence type="ECO:0000259" key="1">
    <source>
        <dbReference type="PROSITE" id="PS51459"/>
    </source>
</evidence>
<dbReference type="PANTHER" id="PTHR13504">
    <property type="entry name" value="FIDO DOMAIN-CONTAINING PROTEIN DDB_G0283145"/>
    <property type="match status" value="1"/>
</dbReference>
<proteinExistence type="predicted"/>
<dbReference type="Proteomes" id="UP000595448">
    <property type="component" value="Chromosome"/>
</dbReference>
<dbReference type="InterPro" id="IPR036597">
    <property type="entry name" value="Fido-like_dom_sf"/>
</dbReference>
<accession>A0ABX7BQL0</accession>
<name>A0ABX7BQL0_9CAUL</name>
<dbReference type="PROSITE" id="PS51459">
    <property type="entry name" value="FIDO"/>
    <property type="match status" value="1"/>
</dbReference>
<organism evidence="2 3">
    <name type="scientific">Brevundimonas vitisensis</name>
    <dbReference type="NCBI Taxonomy" id="2800818"/>
    <lineage>
        <taxon>Bacteria</taxon>
        <taxon>Pseudomonadati</taxon>
        <taxon>Pseudomonadota</taxon>
        <taxon>Alphaproteobacteria</taxon>
        <taxon>Caulobacterales</taxon>
        <taxon>Caulobacteraceae</taxon>
        <taxon>Brevundimonas</taxon>
    </lineage>
</organism>
<sequence>MAKSKNPGTTEPTSLKIRSNGESYLRTHPWLVFGLPDTREWPARLWLALGEASSKCHHLAGVPLMPEFAKNLHRVFLAKGVHATAAIEGNTLTEAQVLRIVEGERTTPLSQKYLEQEITNVLGVANSIVEEIEINGRQPLTVQDIKDYNADILYGLELEDHVDPGKFRTCSVGVFDYKAPDWEDCDSLMERLCDWLNTGFEPPEAEDAIVYGIIKSVIAHVYLAWIHPFGDGNGRTARMLEVRFLMEAGVASSAVHLLSNHYNKTRGDYYRRLSDASKKDDLVGFLSYATRGFVDQLRMQILYVKRQQWHVAWVSYVHEYFGTEKTIADKRQICLLLALSQNRGYTPVQKLRHMSPVLAEMYANKTAKTISRDLNSLLSAELIERTKAGVRARTEIILAFLPKQKLDTDFIGVDYDDLLKQRLEELDRDLLPFGRAISDA</sequence>
<dbReference type="RefSeq" id="WP_201102166.1">
    <property type="nucleotide sequence ID" value="NZ_CP067977.1"/>
</dbReference>
<dbReference type="Pfam" id="PF02661">
    <property type="entry name" value="Fic"/>
    <property type="match status" value="1"/>
</dbReference>
<reference evidence="2 3" key="1">
    <citation type="submission" date="2021-01" db="EMBL/GenBank/DDBJ databases">
        <title>Brevundimonas vitis sp. nov., an bacterium isolated from grape (Vitis vinifera).</title>
        <authorList>
            <person name="Jiang L."/>
            <person name="Lee J."/>
        </authorList>
    </citation>
    <scope>NUCLEOTIDE SEQUENCE [LARGE SCALE GENOMIC DNA]</scope>
    <source>
        <strain evidence="2 3">GRTSA-9</strain>
    </source>
</reference>
<evidence type="ECO:0000313" key="3">
    <source>
        <dbReference type="Proteomes" id="UP000595448"/>
    </source>
</evidence>
<gene>
    <name evidence="2" type="ORF">JIP62_10640</name>
</gene>
<dbReference type="PANTHER" id="PTHR13504:SF38">
    <property type="entry name" value="FIDO DOMAIN-CONTAINING PROTEIN"/>
    <property type="match status" value="1"/>
</dbReference>
<keyword evidence="3" id="KW-1185">Reference proteome</keyword>